<evidence type="ECO:0000259" key="1">
    <source>
        <dbReference type="Pfam" id="PF01261"/>
    </source>
</evidence>
<dbReference type="GO" id="GO:0003677">
    <property type="term" value="F:DNA binding"/>
    <property type="evidence" value="ECO:0007669"/>
    <property type="project" value="InterPro"/>
</dbReference>
<dbReference type="GO" id="GO:0008081">
    <property type="term" value="F:phosphoric diester hydrolase activity"/>
    <property type="evidence" value="ECO:0007669"/>
    <property type="project" value="TreeGrafter"/>
</dbReference>
<dbReference type="Pfam" id="PF01261">
    <property type="entry name" value="AP_endonuc_2"/>
    <property type="match status" value="1"/>
</dbReference>
<dbReference type="SMART" id="SM00518">
    <property type="entry name" value="AP2Ec"/>
    <property type="match status" value="1"/>
</dbReference>
<gene>
    <name evidence="2" type="ORF">ENO36_03110</name>
</gene>
<name>A0A7C2UJJ7_9CREN</name>
<organism evidence="2">
    <name type="scientific">Fervidicoccus fontis</name>
    <dbReference type="NCBI Taxonomy" id="683846"/>
    <lineage>
        <taxon>Archaea</taxon>
        <taxon>Thermoproteota</taxon>
        <taxon>Thermoprotei</taxon>
        <taxon>Fervidicoccales</taxon>
        <taxon>Fervidicoccaceae</taxon>
        <taxon>Fervidicoccus</taxon>
    </lineage>
</organism>
<dbReference type="Gene3D" id="3.20.20.150">
    <property type="entry name" value="Divalent-metal-dependent TIM barrel enzymes"/>
    <property type="match status" value="1"/>
</dbReference>
<dbReference type="InterPro" id="IPR001719">
    <property type="entry name" value="AP_endonuc_2"/>
</dbReference>
<sequence length="282" mass="31225">MKCGNLRFGPAGKPIDLAGDLLEAPSFLKSIGLDAMEYEAVRGVNISKERAEKLGSLAKENGIVLSMHAPYYINLSAVEREKVESSIKRLLDALQASSWMGSYVVVFHPGYYLDWGVKEAVSRVIQALKDVRERSEALSAGGVWLGPETTGKAKQVGSVDDVIEICREVSRCRPVVDWAHLHARSLGKFPKDPGDVAKVVERLESELGKEAIDPLHTHFSKIEYTRGGEKEHHTLDEKDYGPEFKDVCEAYKEVGVNAVIISESPVLERDALKMKKICEEIC</sequence>
<dbReference type="GO" id="GO:0008270">
    <property type="term" value="F:zinc ion binding"/>
    <property type="evidence" value="ECO:0007669"/>
    <property type="project" value="InterPro"/>
</dbReference>
<dbReference type="EMBL" id="DSFE01000069">
    <property type="protein sequence ID" value="HEU97828.1"/>
    <property type="molecule type" value="Genomic_DNA"/>
</dbReference>
<dbReference type="GO" id="GO:0003906">
    <property type="term" value="F:DNA-(apurinic or apyrimidinic site) endonuclease activity"/>
    <property type="evidence" value="ECO:0007669"/>
    <property type="project" value="TreeGrafter"/>
</dbReference>
<dbReference type="CDD" id="cd00019">
    <property type="entry name" value="AP2Ec"/>
    <property type="match status" value="1"/>
</dbReference>
<dbReference type="PANTHER" id="PTHR21445:SF0">
    <property type="entry name" value="APURINIC-APYRIMIDINIC ENDONUCLEASE"/>
    <property type="match status" value="1"/>
</dbReference>
<comment type="caution">
    <text evidence="2">The sequence shown here is derived from an EMBL/GenBank/DDBJ whole genome shotgun (WGS) entry which is preliminary data.</text>
</comment>
<feature type="domain" description="Xylose isomerase-like TIM barrel" evidence="1">
    <location>
        <begin position="27"/>
        <end position="265"/>
    </location>
</feature>
<reference evidence="2" key="1">
    <citation type="journal article" date="2020" name="mSystems">
        <title>Genome- and Community-Level Interaction Insights into Carbon Utilization and Element Cycling Functions of Hydrothermarchaeota in Hydrothermal Sediment.</title>
        <authorList>
            <person name="Zhou Z."/>
            <person name="Liu Y."/>
            <person name="Xu W."/>
            <person name="Pan J."/>
            <person name="Luo Z.H."/>
            <person name="Li M."/>
        </authorList>
    </citation>
    <scope>NUCLEOTIDE SEQUENCE [LARGE SCALE GENOMIC DNA]</scope>
    <source>
        <strain evidence="2">SpSt-1259</strain>
    </source>
</reference>
<proteinExistence type="predicted"/>
<dbReference type="Proteomes" id="UP000885664">
    <property type="component" value="Unassembled WGS sequence"/>
</dbReference>
<evidence type="ECO:0000313" key="2">
    <source>
        <dbReference type="EMBL" id="HEU97828.1"/>
    </source>
</evidence>
<dbReference type="GO" id="GO:0006284">
    <property type="term" value="P:base-excision repair"/>
    <property type="evidence" value="ECO:0007669"/>
    <property type="project" value="TreeGrafter"/>
</dbReference>
<dbReference type="SUPFAM" id="SSF51658">
    <property type="entry name" value="Xylose isomerase-like"/>
    <property type="match status" value="1"/>
</dbReference>
<dbReference type="PANTHER" id="PTHR21445">
    <property type="entry name" value="ENDONUCLEASE IV ENDODEOXYRIBONUCLEASE IV"/>
    <property type="match status" value="1"/>
</dbReference>
<accession>A0A7C2UJJ7</accession>
<dbReference type="AlphaFoldDB" id="A0A7C2UJJ7"/>
<protein>
    <submittedName>
        <fullName evidence="2">Deoxyribonuclease IV</fullName>
    </submittedName>
</protein>
<dbReference type="InterPro" id="IPR013022">
    <property type="entry name" value="Xyl_isomerase-like_TIM-brl"/>
</dbReference>
<dbReference type="InterPro" id="IPR036237">
    <property type="entry name" value="Xyl_isomerase-like_sf"/>
</dbReference>